<evidence type="ECO:0000256" key="6">
    <source>
        <dbReference type="ARBA" id="ARBA00023004"/>
    </source>
</evidence>
<evidence type="ECO:0000256" key="3">
    <source>
        <dbReference type="ARBA" id="ARBA00022448"/>
    </source>
</evidence>
<dbReference type="AlphaFoldDB" id="D9PJG2"/>
<dbReference type="GO" id="GO:0009055">
    <property type="term" value="F:electron transfer activity"/>
    <property type="evidence" value="ECO:0007669"/>
    <property type="project" value="InterPro"/>
</dbReference>
<protein>
    <submittedName>
        <fullName evidence="8">Protein containing Rubredoxin-type Fe(Cys)4 protein domain</fullName>
    </submittedName>
</protein>
<dbReference type="SUPFAM" id="SSF57802">
    <property type="entry name" value="Rubredoxin-like"/>
    <property type="match status" value="1"/>
</dbReference>
<feature type="domain" description="Rubredoxin-like" evidence="7">
    <location>
        <begin position="1"/>
        <end position="52"/>
    </location>
</feature>
<comment type="similarity">
    <text evidence="2">Belongs to the rubredoxin family.</text>
</comment>
<dbReference type="InterPro" id="IPR024934">
    <property type="entry name" value="Rubredoxin-like_dom"/>
</dbReference>
<keyword evidence="3" id="KW-0813">Transport</keyword>
<dbReference type="PANTHER" id="PTHR47627">
    <property type="entry name" value="RUBREDOXIN"/>
    <property type="match status" value="1"/>
</dbReference>
<dbReference type="PRINTS" id="PR00163">
    <property type="entry name" value="RUBREDOXIN"/>
</dbReference>
<dbReference type="PROSITE" id="PS50903">
    <property type="entry name" value="RUBREDOXIN_LIKE"/>
    <property type="match status" value="1"/>
</dbReference>
<dbReference type="PIRSF" id="PIRSF000071">
    <property type="entry name" value="Rubredoxin"/>
    <property type="match status" value="1"/>
</dbReference>
<dbReference type="Gene3D" id="2.20.28.10">
    <property type="match status" value="1"/>
</dbReference>
<reference evidence="8" key="1">
    <citation type="submission" date="2010-07" db="EMBL/GenBank/DDBJ databases">
        <authorList>
            <consortium name="CONSOLIDER consortium CSD2007-00005"/>
            <person name="Guazzaroni M.-E."/>
            <person name="Richter M."/>
            <person name="Garcia-Salamanca A."/>
            <person name="Yarza P."/>
            <person name="Ferrer M."/>
        </authorList>
    </citation>
    <scope>NUCLEOTIDE SEQUENCE</scope>
</reference>
<reference evidence="8" key="2">
    <citation type="journal article" date="2011" name="Microb. Ecol.">
        <title>Taxonomic and Functional Metagenomic Profiling of the Microbial Community in the Anoxic Sediment of a Sub-saline Shallow Lake (Laguna de Carrizo, Central Spain).</title>
        <authorList>
            <person name="Ferrer M."/>
            <person name="Guazzaroni M.E."/>
            <person name="Richter M."/>
            <person name="Garcia-Salamanca A."/>
            <person name="Yarza P."/>
            <person name="Suarez-Suarez A."/>
            <person name="Solano J."/>
            <person name="Alcaide M."/>
            <person name="van Dillewijn P."/>
            <person name="Molina-Henares M.A."/>
            <person name="Lopez-Cortes N."/>
            <person name="Al-Ramahi Y."/>
            <person name="Guerrero C."/>
            <person name="Acosta A."/>
            <person name="de Eugenio L.I."/>
            <person name="Martinez V."/>
            <person name="Marques S."/>
            <person name="Rojo F."/>
            <person name="Santero E."/>
            <person name="Genilloud O."/>
            <person name="Perez-Perez J."/>
            <person name="Rossello-Mora R."/>
            <person name="Ramos J.L."/>
        </authorList>
    </citation>
    <scope>NUCLEOTIDE SEQUENCE</scope>
</reference>
<dbReference type="PANTHER" id="PTHR47627:SF1">
    <property type="entry name" value="RUBREDOXIN-1-RELATED"/>
    <property type="match status" value="1"/>
</dbReference>
<evidence type="ECO:0000256" key="1">
    <source>
        <dbReference type="ARBA" id="ARBA00001965"/>
    </source>
</evidence>
<comment type="caution">
    <text evidence="8">The sequence shown here is derived from an EMBL/GenBank/DDBJ whole genome shotgun (WGS) entry which is preliminary data.</text>
</comment>
<gene>
    <name evidence="8" type="ORF">LDC_1671</name>
</gene>
<dbReference type="GO" id="GO:0005506">
    <property type="term" value="F:iron ion binding"/>
    <property type="evidence" value="ECO:0007669"/>
    <property type="project" value="InterPro"/>
</dbReference>
<dbReference type="CDD" id="cd00730">
    <property type="entry name" value="rubredoxin"/>
    <property type="match status" value="1"/>
</dbReference>
<dbReference type="InterPro" id="IPR024922">
    <property type="entry name" value="Rubredoxin"/>
</dbReference>
<organism evidence="8">
    <name type="scientific">sediment metagenome</name>
    <dbReference type="NCBI Taxonomy" id="749907"/>
    <lineage>
        <taxon>unclassified sequences</taxon>
        <taxon>metagenomes</taxon>
        <taxon>ecological metagenomes</taxon>
    </lineage>
</organism>
<name>D9PJG2_9ZZZZ</name>
<evidence type="ECO:0000259" key="7">
    <source>
        <dbReference type="PROSITE" id="PS50903"/>
    </source>
</evidence>
<keyword evidence="6" id="KW-0408">Iron</keyword>
<dbReference type="GO" id="GO:0043448">
    <property type="term" value="P:alkane catabolic process"/>
    <property type="evidence" value="ECO:0007669"/>
    <property type="project" value="TreeGrafter"/>
</dbReference>
<evidence type="ECO:0000256" key="4">
    <source>
        <dbReference type="ARBA" id="ARBA00022723"/>
    </source>
</evidence>
<dbReference type="InterPro" id="IPR024935">
    <property type="entry name" value="Rubredoxin_dom"/>
</dbReference>
<dbReference type="Pfam" id="PF00301">
    <property type="entry name" value="Rubredoxin"/>
    <property type="match status" value="1"/>
</dbReference>
<proteinExistence type="inferred from homology"/>
<accession>D9PJG2</accession>
<dbReference type="EMBL" id="ADZX01000516">
    <property type="protein sequence ID" value="EFK96306.1"/>
    <property type="molecule type" value="Genomic_DNA"/>
</dbReference>
<comment type="cofactor">
    <cofactor evidence="1">
        <name>Fe(3+)</name>
        <dbReference type="ChEBI" id="CHEBI:29034"/>
    </cofactor>
</comment>
<keyword evidence="4" id="KW-0479">Metal-binding</keyword>
<sequence length="53" mass="5948">MKMYKCIVCGYIYDPEQGDPAGGIEPGIQFMDLPDDYMCPICGASKDEFVDYN</sequence>
<dbReference type="InterPro" id="IPR050526">
    <property type="entry name" value="Rubredoxin_ET"/>
</dbReference>
<evidence type="ECO:0000313" key="8">
    <source>
        <dbReference type="EMBL" id="EFK96306.1"/>
    </source>
</evidence>
<evidence type="ECO:0000256" key="2">
    <source>
        <dbReference type="ARBA" id="ARBA00005337"/>
    </source>
</evidence>
<evidence type="ECO:0000256" key="5">
    <source>
        <dbReference type="ARBA" id="ARBA00022982"/>
    </source>
</evidence>
<dbReference type="FunFam" id="2.20.28.10:FF:000001">
    <property type="entry name" value="Rubredoxin"/>
    <property type="match status" value="1"/>
</dbReference>
<keyword evidence="5" id="KW-0249">Electron transport</keyword>